<dbReference type="EC" id="2.7.7.49" evidence="1"/>
<keyword evidence="4" id="KW-0255">Endonuclease</keyword>
<sequence>MVGWYSRFIKNEAEIKVPLAKLLRKDVVFVWGAEQEQAFETLKRCLSEAPVLVRPDFAKEFSIQTDASDYAVGAVLTQEYEDGEHPVYYVSRVLSRAEQRYTTTEKECLAVIWAIEKFRPYERNVANRRG</sequence>
<keyword evidence="9" id="KW-1185">Reference proteome</keyword>
<keyword evidence="2" id="KW-0548">Nucleotidyltransferase</keyword>
<evidence type="ECO:0000256" key="4">
    <source>
        <dbReference type="ARBA" id="ARBA00022759"/>
    </source>
</evidence>
<dbReference type="PANTHER" id="PTHR37984">
    <property type="entry name" value="PROTEIN CBG26694"/>
    <property type="match status" value="1"/>
</dbReference>
<dbReference type="InterPro" id="IPR041577">
    <property type="entry name" value="RT_RNaseH_2"/>
</dbReference>
<dbReference type="FunFam" id="3.10.20.370:FF:000001">
    <property type="entry name" value="Retrovirus-related Pol polyprotein from transposon 17.6-like protein"/>
    <property type="match status" value="1"/>
</dbReference>
<dbReference type="CDD" id="cd09274">
    <property type="entry name" value="RNase_HI_RT_Ty3"/>
    <property type="match status" value="1"/>
</dbReference>
<organism evidence="8 9">
    <name type="scientific">Trichogramma kaykai</name>
    <dbReference type="NCBI Taxonomy" id="54128"/>
    <lineage>
        <taxon>Eukaryota</taxon>
        <taxon>Metazoa</taxon>
        <taxon>Ecdysozoa</taxon>
        <taxon>Arthropoda</taxon>
        <taxon>Hexapoda</taxon>
        <taxon>Insecta</taxon>
        <taxon>Pterygota</taxon>
        <taxon>Neoptera</taxon>
        <taxon>Endopterygota</taxon>
        <taxon>Hymenoptera</taxon>
        <taxon>Apocrita</taxon>
        <taxon>Proctotrupomorpha</taxon>
        <taxon>Chalcidoidea</taxon>
        <taxon>Trichogrammatidae</taxon>
        <taxon>Trichogramma</taxon>
    </lineage>
</organism>
<dbReference type="EMBL" id="JBJJXI010000097">
    <property type="protein sequence ID" value="KAL3393415.1"/>
    <property type="molecule type" value="Genomic_DNA"/>
</dbReference>
<dbReference type="SUPFAM" id="SSF56672">
    <property type="entry name" value="DNA/RNA polymerases"/>
    <property type="match status" value="1"/>
</dbReference>
<dbReference type="InterPro" id="IPR043128">
    <property type="entry name" value="Rev_trsase/Diguanyl_cyclase"/>
</dbReference>
<feature type="domain" description="Reverse transcriptase/retrotransposon-derived protein RNase H-like" evidence="7">
    <location>
        <begin position="31"/>
        <end position="121"/>
    </location>
</feature>
<dbReference type="GO" id="GO:0004519">
    <property type="term" value="F:endonuclease activity"/>
    <property type="evidence" value="ECO:0007669"/>
    <property type="project" value="UniProtKB-KW"/>
</dbReference>
<protein>
    <recommendedName>
        <fullName evidence="1">RNA-directed DNA polymerase</fullName>
        <ecNumber evidence="1">2.7.7.49</ecNumber>
    </recommendedName>
</protein>
<evidence type="ECO:0000259" key="7">
    <source>
        <dbReference type="Pfam" id="PF17919"/>
    </source>
</evidence>
<keyword evidence="4" id="KW-0378">Hydrolase</keyword>
<evidence type="ECO:0000313" key="9">
    <source>
        <dbReference type="Proteomes" id="UP001627154"/>
    </source>
</evidence>
<dbReference type="InterPro" id="IPR043502">
    <property type="entry name" value="DNA/RNA_pol_sf"/>
</dbReference>
<evidence type="ECO:0000256" key="1">
    <source>
        <dbReference type="ARBA" id="ARBA00012493"/>
    </source>
</evidence>
<dbReference type="Gene3D" id="3.30.70.270">
    <property type="match status" value="1"/>
</dbReference>
<dbReference type="Pfam" id="PF17919">
    <property type="entry name" value="RT_RNaseH_2"/>
    <property type="match status" value="1"/>
</dbReference>
<evidence type="ECO:0000256" key="2">
    <source>
        <dbReference type="ARBA" id="ARBA00022695"/>
    </source>
</evidence>
<proteinExistence type="predicted"/>
<keyword evidence="5" id="KW-0695">RNA-directed DNA polymerase</keyword>
<keyword evidence="6" id="KW-0511">Multifunctional enzyme</keyword>
<dbReference type="PANTHER" id="PTHR37984:SF5">
    <property type="entry name" value="PROTEIN NYNRIN-LIKE"/>
    <property type="match status" value="1"/>
</dbReference>
<dbReference type="GO" id="GO:0003964">
    <property type="term" value="F:RNA-directed DNA polymerase activity"/>
    <property type="evidence" value="ECO:0007669"/>
    <property type="project" value="UniProtKB-KW"/>
</dbReference>
<evidence type="ECO:0000256" key="3">
    <source>
        <dbReference type="ARBA" id="ARBA00022722"/>
    </source>
</evidence>
<evidence type="ECO:0000256" key="6">
    <source>
        <dbReference type="ARBA" id="ARBA00023268"/>
    </source>
</evidence>
<keyword evidence="3" id="KW-0540">Nuclease</keyword>
<gene>
    <name evidence="8" type="ORF">TKK_012098</name>
</gene>
<dbReference type="FunFam" id="3.30.70.270:FF:000020">
    <property type="entry name" value="Transposon Tf2-6 polyprotein-like Protein"/>
    <property type="match status" value="1"/>
</dbReference>
<comment type="caution">
    <text evidence="8">The sequence shown here is derived from an EMBL/GenBank/DDBJ whole genome shotgun (WGS) entry which is preliminary data.</text>
</comment>
<evidence type="ECO:0000256" key="5">
    <source>
        <dbReference type="ARBA" id="ARBA00022918"/>
    </source>
</evidence>
<dbReference type="Proteomes" id="UP001627154">
    <property type="component" value="Unassembled WGS sequence"/>
</dbReference>
<reference evidence="8 9" key="1">
    <citation type="journal article" date="2024" name="bioRxiv">
        <title>A reference genome for Trichogramma kaykai: A tiny desert-dwelling parasitoid wasp with competing sex-ratio distorters.</title>
        <authorList>
            <person name="Culotta J."/>
            <person name="Lindsey A.R."/>
        </authorList>
    </citation>
    <scope>NUCLEOTIDE SEQUENCE [LARGE SCALE GENOMIC DNA]</scope>
    <source>
        <strain evidence="8 9">KSX58</strain>
    </source>
</reference>
<dbReference type="InterPro" id="IPR050951">
    <property type="entry name" value="Retrovirus_Pol_polyprotein"/>
</dbReference>
<accession>A0ABD2WK28</accession>
<name>A0ABD2WK28_9HYME</name>
<evidence type="ECO:0000313" key="8">
    <source>
        <dbReference type="EMBL" id="KAL3393415.1"/>
    </source>
</evidence>
<dbReference type="AlphaFoldDB" id="A0ABD2WK28"/>
<keyword evidence="2" id="KW-0808">Transferase</keyword>